<name>A0A6B0TUT4_9RHOB</name>
<dbReference type="EMBL" id="WUWG01000006">
    <property type="protein sequence ID" value="MXU66569.1"/>
    <property type="molecule type" value="Genomic_DNA"/>
</dbReference>
<feature type="compositionally biased region" description="Pro residues" evidence="1">
    <location>
        <begin position="137"/>
        <end position="147"/>
    </location>
</feature>
<proteinExistence type="predicted"/>
<feature type="chain" id="PRO_5025525476" evidence="2">
    <location>
        <begin position="26"/>
        <end position="221"/>
    </location>
</feature>
<feature type="compositionally biased region" description="Gly residues" evidence="1">
    <location>
        <begin position="34"/>
        <end position="52"/>
    </location>
</feature>
<dbReference type="AlphaFoldDB" id="A0A6B0TUT4"/>
<evidence type="ECO:0000313" key="4">
    <source>
        <dbReference type="Proteomes" id="UP000436016"/>
    </source>
</evidence>
<dbReference type="PRINTS" id="PR01217">
    <property type="entry name" value="PRICHEXTENSN"/>
</dbReference>
<sequence>MTKLRLPILCLLVAGLGAPLPPVTAPVHARSGFAAGGGGFEGHRPPGGGAGAKPGFSRPSRPSRPPVRPGTRPTTRPAPLPAPPPETRPPRPEPPDRPGIRPPEPQKPGFNPGPGPIVRPGDPRPPGFSPAGRRPPGYRPPYHKPPYQRPPHPRWGRYYWSPAWGWYFFVTLPSGSFVYIDELPEGCQEGATGSGELRYICGDAVYAPTFYDGTLIYVLVS</sequence>
<evidence type="ECO:0000256" key="2">
    <source>
        <dbReference type="SAM" id="SignalP"/>
    </source>
</evidence>
<feature type="signal peptide" evidence="2">
    <location>
        <begin position="1"/>
        <end position="25"/>
    </location>
</feature>
<feature type="compositionally biased region" description="Basic and acidic residues" evidence="1">
    <location>
        <begin position="88"/>
        <end position="99"/>
    </location>
</feature>
<keyword evidence="2" id="KW-0732">Signal</keyword>
<gene>
    <name evidence="3" type="ORF">GSH16_14055</name>
</gene>
<reference evidence="3 4" key="1">
    <citation type="submission" date="2019-12" db="EMBL/GenBank/DDBJ databases">
        <title>Strain KN286 was isolated from seawater, which was collected from Caroline Seamount in the tropical western Pacific.</title>
        <authorList>
            <person name="Wang Q."/>
        </authorList>
    </citation>
    <scope>NUCLEOTIDE SEQUENCE [LARGE SCALE GENOMIC DNA]</scope>
    <source>
        <strain evidence="3 4">KN286</strain>
    </source>
</reference>
<organism evidence="3 4">
    <name type="scientific">Oceanomicrobium pacificus</name>
    <dbReference type="NCBI Taxonomy" id="2692916"/>
    <lineage>
        <taxon>Bacteria</taxon>
        <taxon>Pseudomonadati</taxon>
        <taxon>Pseudomonadota</taxon>
        <taxon>Alphaproteobacteria</taxon>
        <taxon>Rhodobacterales</taxon>
        <taxon>Paracoccaceae</taxon>
        <taxon>Oceanomicrobium</taxon>
    </lineage>
</organism>
<evidence type="ECO:0000313" key="3">
    <source>
        <dbReference type="EMBL" id="MXU66569.1"/>
    </source>
</evidence>
<dbReference type="Proteomes" id="UP000436016">
    <property type="component" value="Unassembled WGS sequence"/>
</dbReference>
<accession>A0A6B0TUT4</accession>
<feature type="region of interest" description="Disordered" evidence="1">
    <location>
        <begin position="32"/>
        <end position="147"/>
    </location>
</feature>
<evidence type="ECO:0000256" key="1">
    <source>
        <dbReference type="SAM" id="MobiDB-lite"/>
    </source>
</evidence>
<comment type="caution">
    <text evidence="3">The sequence shown here is derived from an EMBL/GenBank/DDBJ whole genome shotgun (WGS) entry which is preliminary data.</text>
</comment>
<feature type="compositionally biased region" description="Pro residues" evidence="1">
    <location>
        <begin position="76"/>
        <end position="87"/>
    </location>
</feature>
<keyword evidence="4" id="KW-1185">Reference proteome</keyword>
<feature type="compositionally biased region" description="Pro residues" evidence="1">
    <location>
        <begin position="100"/>
        <end position="128"/>
    </location>
</feature>
<dbReference type="RefSeq" id="WP_160856178.1">
    <property type="nucleotide sequence ID" value="NZ_WUWG01000006.1"/>
</dbReference>
<protein>
    <submittedName>
        <fullName evidence="3">Uncharacterized protein</fullName>
    </submittedName>
</protein>